<feature type="transmembrane region" description="Helical" evidence="2">
    <location>
        <begin position="155"/>
        <end position="174"/>
    </location>
</feature>
<protein>
    <submittedName>
        <fullName evidence="3">Uncharacterized protein</fullName>
    </submittedName>
</protein>
<dbReference type="Proteomes" id="UP000693970">
    <property type="component" value="Unassembled WGS sequence"/>
</dbReference>
<reference evidence="3" key="2">
    <citation type="submission" date="2021-04" db="EMBL/GenBank/DDBJ databases">
        <authorList>
            <person name="Podell S."/>
        </authorList>
    </citation>
    <scope>NUCLEOTIDE SEQUENCE</scope>
    <source>
        <strain evidence="3">Hildebrandi</strain>
    </source>
</reference>
<comment type="caution">
    <text evidence="3">The sequence shown here is derived from an EMBL/GenBank/DDBJ whole genome shotgun (WGS) entry which is preliminary data.</text>
</comment>
<accession>A0A9K3PSJ6</accession>
<organism evidence="3 4">
    <name type="scientific">Nitzschia inconspicua</name>
    <dbReference type="NCBI Taxonomy" id="303405"/>
    <lineage>
        <taxon>Eukaryota</taxon>
        <taxon>Sar</taxon>
        <taxon>Stramenopiles</taxon>
        <taxon>Ochrophyta</taxon>
        <taxon>Bacillariophyta</taxon>
        <taxon>Bacillariophyceae</taxon>
        <taxon>Bacillariophycidae</taxon>
        <taxon>Bacillariales</taxon>
        <taxon>Bacillariaceae</taxon>
        <taxon>Nitzschia</taxon>
    </lineage>
</organism>
<feature type="region of interest" description="Disordered" evidence="1">
    <location>
        <begin position="1"/>
        <end position="24"/>
    </location>
</feature>
<dbReference type="EMBL" id="JAGRRH010000014">
    <property type="protein sequence ID" value="KAG7358315.1"/>
    <property type="molecule type" value="Genomic_DNA"/>
</dbReference>
<sequence length="310" mass="34848">MGRQGCGRPPLKPPPHPSPRKPVVWGITTGSKLCGSKLAVTSQFQYTHPAGGVPVLNEQESLSPTVPEATEQPMPPTVEESSSSPERTESMTGTTTVVSTRQQKPSTNHDRDVDMFALPPALQQRSSLTPEEFHSKLQQFKYLLLRCQAGTARSLLLTWASFVVLAFVSAYMVPGFGSSTIFSKPWFLLGFGSTQVVLMTSLLCWQQRDVDRLLQGTRELFRPWRRRYNVDVAFFQTTNIFVNHFRDQSTTRNANTMTPHRRDRYETFQGSFNFVLVFGIIRPEDLEALELASLDGTARDDEDESSSRNI</sequence>
<evidence type="ECO:0000256" key="1">
    <source>
        <dbReference type="SAM" id="MobiDB-lite"/>
    </source>
</evidence>
<evidence type="ECO:0000313" key="3">
    <source>
        <dbReference type="EMBL" id="KAG7358315.1"/>
    </source>
</evidence>
<gene>
    <name evidence="3" type="ORF">IV203_014903</name>
</gene>
<dbReference type="AlphaFoldDB" id="A0A9K3PSJ6"/>
<keyword evidence="2" id="KW-0472">Membrane</keyword>
<feature type="compositionally biased region" description="Polar residues" evidence="1">
    <location>
        <begin position="93"/>
        <end position="106"/>
    </location>
</feature>
<keyword evidence="2" id="KW-0812">Transmembrane</keyword>
<feature type="transmembrane region" description="Helical" evidence="2">
    <location>
        <begin position="186"/>
        <end position="205"/>
    </location>
</feature>
<keyword evidence="2" id="KW-1133">Transmembrane helix</keyword>
<keyword evidence="4" id="KW-1185">Reference proteome</keyword>
<proteinExistence type="predicted"/>
<reference evidence="3" key="1">
    <citation type="journal article" date="2021" name="Sci. Rep.">
        <title>Diploid genomic architecture of Nitzschia inconspicua, an elite biomass production diatom.</title>
        <authorList>
            <person name="Oliver A."/>
            <person name="Podell S."/>
            <person name="Pinowska A."/>
            <person name="Traller J.C."/>
            <person name="Smith S.R."/>
            <person name="McClure R."/>
            <person name="Beliaev A."/>
            <person name="Bohutskyi P."/>
            <person name="Hill E.A."/>
            <person name="Rabines A."/>
            <person name="Zheng H."/>
            <person name="Allen L.Z."/>
            <person name="Kuo A."/>
            <person name="Grigoriev I.V."/>
            <person name="Allen A.E."/>
            <person name="Hazlebeck D."/>
            <person name="Allen E.E."/>
        </authorList>
    </citation>
    <scope>NUCLEOTIDE SEQUENCE</scope>
    <source>
        <strain evidence="3">Hildebrandi</strain>
    </source>
</reference>
<evidence type="ECO:0000256" key="2">
    <source>
        <dbReference type="SAM" id="Phobius"/>
    </source>
</evidence>
<evidence type="ECO:0000313" key="4">
    <source>
        <dbReference type="Proteomes" id="UP000693970"/>
    </source>
</evidence>
<name>A0A9K3PSJ6_9STRA</name>
<feature type="region of interest" description="Disordered" evidence="1">
    <location>
        <begin position="51"/>
        <end position="113"/>
    </location>
</feature>